<organism evidence="2 3">
    <name type="scientific">Trichomalopsis sarcophagae</name>
    <dbReference type="NCBI Taxonomy" id="543379"/>
    <lineage>
        <taxon>Eukaryota</taxon>
        <taxon>Metazoa</taxon>
        <taxon>Ecdysozoa</taxon>
        <taxon>Arthropoda</taxon>
        <taxon>Hexapoda</taxon>
        <taxon>Insecta</taxon>
        <taxon>Pterygota</taxon>
        <taxon>Neoptera</taxon>
        <taxon>Endopterygota</taxon>
        <taxon>Hymenoptera</taxon>
        <taxon>Apocrita</taxon>
        <taxon>Proctotrupomorpha</taxon>
        <taxon>Chalcidoidea</taxon>
        <taxon>Pteromalidae</taxon>
        <taxon>Pteromalinae</taxon>
        <taxon>Trichomalopsis</taxon>
    </lineage>
</organism>
<dbReference type="Gene3D" id="3.10.110.10">
    <property type="entry name" value="Ubiquitin Conjugating Enzyme"/>
    <property type="match status" value="1"/>
</dbReference>
<dbReference type="PROSITE" id="PS50908">
    <property type="entry name" value="RWD"/>
    <property type="match status" value="1"/>
</dbReference>
<dbReference type="InterPro" id="IPR017359">
    <property type="entry name" value="Phi-like"/>
</dbReference>
<dbReference type="SMART" id="SM00591">
    <property type="entry name" value="RWD"/>
    <property type="match status" value="1"/>
</dbReference>
<comment type="caution">
    <text evidence="2">The sequence shown here is derived from an EMBL/GenBank/DDBJ whole genome shotgun (WGS) entry which is preliminary data.</text>
</comment>
<reference evidence="2 3" key="1">
    <citation type="journal article" date="2017" name="Curr. Biol.">
        <title>The Evolution of Venom by Co-option of Single-Copy Genes.</title>
        <authorList>
            <person name="Martinson E.O."/>
            <person name="Mrinalini"/>
            <person name="Kelkar Y.D."/>
            <person name="Chang C.H."/>
            <person name="Werren J.H."/>
        </authorList>
    </citation>
    <scope>NUCLEOTIDE SEQUENCE [LARGE SCALE GENOMIC DNA]</scope>
    <source>
        <strain evidence="2 3">Alberta</strain>
        <tissue evidence="2">Whole body</tissue>
    </source>
</reference>
<proteinExistence type="predicted"/>
<dbReference type="Proteomes" id="UP000215335">
    <property type="component" value="Unassembled WGS sequence"/>
</dbReference>
<evidence type="ECO:0000313" key="2">
    <source>
        <dbReference type="EMBL" id="OXU21578.1"/>
    </source>
</evidence>
<dbReference type="InterPro" id="IPR010541">
    <property type="entry name" value="Prp3_C"/>
</dbReference>
<dbReference type="CDD" id="cd24163">
    <property type="entry name" value="RWDD2_C"/>
    <property type="match status" value="1"/>
</dbReference>
<feature type="domain" description="RWD" evidence="1">
    <location>
        <begin position="16"/>
        <end position="132"/>
    </location>
</feature>
<dbReference type="Pfam" id="PF06544">
    <property type="entry name" value="Prp3_C"/>
    <property type="match status" value="1"/>
</dbReference>
<dbReference type="InterPro" id="IPR059181">
    <property type="entry name" value="RWDD2A-B_C"/>
</dbReference>
<dbReference type="OrthoDB" id="432412at2759"/>
<sequence length="291" mass="33978">MSIMTDAKENLMTQIFELEALQSVYPKELSISDHGNLADINDFIAGNRKEIPQRLEYEIEISTPKGIVELLVNLPLDYPFVNPEIYCRSSVLDRNEQMNLNKALVSFYESLEKGEPIIYSIVSWIQDNAETYLENSSLNDKNKTESKETIEKKTCIDFGRYWIYSHHIYSKVKRKNIVDLARDCSLTGFSFVGKPGIICIEGAFDDCEYYWQQIKAMNWHRILVKFIEKDFDLTDDLNIYRKFSDFQEICFPVSERHNDMGQLLKYLTEHELEHAFKELFGIEAKSTPLTD</sequence>
<dbReference type="PANTHER" id="PTHR15955:SF8">
    <property type="entry name" value="RWD DOMAIN-CONTAINING PROTEIN 2B-RELATED"/>
    <property type="match status" value="1"/>
</dbReference>
<dbReference type="AlphaFoldDB" id="A0A232ET94"/>
<dbReference type="PIRSF" id="PIRSF038021">
    <property type="entry name" value="UCP038021_RWDD2"/>
    <property type="match status" value="1"/>
</dbReference>
<protein>
    <recommendedName>
        <fullName evidence="1">RWD domain-containing protein</fullName>
    </recommendedName>
</protein>
<dbReference type="PANTHER" id="PTHR15955">
    <property type="entry name" value="RWD DOMAIN CONTAINING PROTEIN 2"/>
    <property type="match status" value="1"/>
</dbReference>
<gene>
    <name evidence="2" type="ORF">TSAR_008261</name>
</gene>
<accession>A0A232ET94</accession>
<dbReference type="CDD" id="cd23829">
    <property type="entry name" value="RWD_RWDD2"/>
    <property type="match status" value="1"/>
</dbReference>
<evidence type="ECO:0000259" key="1">
    <source>
        <dbReference type="PROSITE" id="PS50908"/>
    </source>
</evidence>
<dbReference type="InterPro" id="IPR016135">
    <property type="entry name" value="UBQ-conjugating_enzyme/RWD"/>
</dbReference>
<dbReference type="InterPro" id="IPR006575">
    <property type="entry name" value="RWD_dom"/>
</dbReference>
<dbReference type="EMBL" id="NNAY01002304">
    <property type="protein sequence ID" value="OXU21578.1"/>
    <property type="molecule type" value="Genomic_DNA"/>
</dbReference>
<name>A0A232ET94_9HYME</name>
<dbReference type="SUPFAM" id="SSF54495">
    <property type="entry name" value="UBC-like"/>
    <property type="match status" value="1"/>
</dbReference>
<dbReference type="STRING" id="543379.A0A232ET94"/>
<dbReference type="Pfam" id="PF05773">
    <property type="entry name" value="RWD"/>
    <property type="match status" value="1"/>
</dbReference>
<keyword evidence="3" id="KW-1185">Reference proteome</keyword>
<evidence type="ECO:0000313" key="3">
    <source>
        <dbReference type="Proteomes" id="UP000215335"/>
    </source>
</evidence>